<dbReference type="OrthoDB" id="10383873at2759"/>
<reference evidence="2 3" key="1">
    <citation type="submission" date="2019-04" db="EMBL/GenBank/DDBJ databases">
        <title>Friends and foes A comparative genomics study of 23 Aspergillus species from section Flavi.</title>
        <authorList>
            <consortium name="DOE Joint Genome Institute"/>
            <person name="Kjaerbolling I."/>
            <person name="Vesth T."/>
            <person name="Frisvad J.C."/>
            <person name="Nybo J.L."/>
            <person name="Theobald S."/>
            <person name="Kildgaard S."/>
            <person name="Isbrandt T."/>
            <person name="Kuo A."/>
            <person name="Sato A."/>
            <person name="Lyhne E.K."/>
            <person name="Kogle M.E."/>
            <person name="Wiebenga A."/>
            <person name="Kun R.S."/>
            <person name="Lubbers R.J."/>
            <person name="Makela M.R."/>
            <person name="Barry K."/>
            <person name="Chovatia M."/>
            <person name="Clum A."/>
            <person name="Daum C."/>
            <person name="Haridas S."/>
            <person name="He G."/>
            <person name="LaButti K."/>
            <person name="Lipzen A."/>
            <person name="Mondo S."/>
            <person name="Riley R."/>
            <person name="Salamov A."/>
            <person name="Simmons B.A."/>
            <person name="Magnuson J.K."/>
            <person name="Henrissat B."/>
            <person name="Mortensen U.H."/>
            <person name="Larsen T.O."/>
            <person name="Devries R.P."/>
            <person name="Grigoriev I.V."/>
            <person name="Machida M."/>
            <person name="Baker S.E."/>
            <person name="Andersen M.R."/>
        </authorList>
    </citation>
    <scope>NUCLEOTIDE SEQUENCE [LARGE SCALE GENOMIC DNA]</scope>
    <source>
        <strain evidence="2 3">CBS 151.66</strain>
    </source>
</reference>
<accession>A0A5N5X1X3</accession>
<feature type="region of interest" description="Disordered" evidence="1">
    <location>
        <begin position="115"/>
        <end position="152"/>
    </location>
</feature>
<feature type="compositionally biased region" description="Basic and acidic residues" evidence="1">
    <location>
        <begin position="14"/>
        <end position="29"/>
    </location>
</feature>
<dbReference type="AlphaFoldDB" id="A0A5N5X1X3"/>
<organism evidence="2 3">
    <name type="scientific">Aspergillus leporis</name>
    <dbReference type="NCBI Taxonomy" id="41062"/>
    <lineage>
        <taxon>Eukaryota</taxon>
        <taxon>Fungi</taxon>
        <taxon>Dikarya</taxon>
        <taxon>Ascomycota</taxon>
        <taxon>Pezizomycotina</taxon>
        <taxon>Eurotiomycetes</taxon>
        <taxon>Eurotiomycetidae</taxon>
        <taxon>Eurotiales</taxon>
        <taxon>Aspergillaceae</taxon>
        <taxon>Aspergillus</taxon>
        <taxon>Aspergillus subgen. Circumdati</taxon>
    </lineage>
</organism>
<name>A0A5N5X1X3_9EURO</name>
<feature type="region of interest" description="Disordered" evidence="1">
    <location>
        <begin position="1"/>
        <end position="49"/>
    </location>
</feature>
<keyword evidence="3" id="KW-1185">Reference proteome</keyword>
<dbReference type="Proteomes" id="UP000326565">
    <property type="component" value="Unassembled WGS sequence"/>
</dbReference>
<gene>
    <name evidence="2" type="ORF">BDV29DRAFT_119527</name>
</gene>
<evidence type="ECO:0000256" key="1">
    <source>
        <dbReference type="SAM" id="MobiDB-lite"/>
    </source>
</evidence>
<dbReference type="EMBL" id="ML732207">
    <property type="protein sequence ID" value="KAB8074609.1"/>
    <property type="molecule type" value="Genomic_DNA"/>
</dbReference>
<evidence type="ECO:0000313" key="2">
    <source>
        <dbReference type="EMBL" id="KAB8074609.1"/>
    </source>
</evidence>
<sequence>MVSRYGEIESATPLERRRNPEKQRTTTDTRKKRPDQRTTAQDRQPLSDCKYKEAMKWVGAGIQDPRIEWRSNETQKGIYERDHNNAQSTYDGAVERIREVDSQLKEAANNYASKISQETSRTDCHNPSGPTGYNILPCLDPRPLVQDPSSTR</sequence>
<protein>
    <submittedName>
        <fullName evidence="2">Uncharacterized protein</fullName>
    </submittedName>
</protein>
<evidence type="ECO:0000313" key="3">
    <source>
        <dbReference type="Proteomes" id="UP000326565"/>
    </source>
</evidence>
<proteinExistence type="predicted"/>